<dbReference type="InterPro" id="IPR018741">
    <property type="entry name" value="DUF2288"/>
</dbReference>
<comment type="caution">
    <text evidence="1">The sequence shown here is derived from an EMBL/GenBank/DDBJ whole genome shotgun (WGS) entry which is preliminary data.</text>
</comment>
<dbReference type="AlphaFoldDB" id="A0A4S1CLU2"/>
<protein>
    <submittedName>
        <fullName evidence="1">DUF2288 domain-containing protein</fullName>
    </submittedName>
</protein>
<name>A0A4S1CLU2_9BACT</name>
<sequence length="100" mass="10914">MTVSREELATKVDIADWLSLRAHLERGGVIIVDPLLELAEVGSTLAADDVKTVERWLSSALLAKPSLEQIRTWDAEDGKTFKCLIISPYVLIQEPAPAAG</sequence>
<evidence type="ECO:0000313" key="2">
    <source>
        <dbReference type="Proteomes" id="UP000306416"/>
    </source>
</evidence>
<keyword evidence="2" id="KW-1185">Reference proteome</keyword>
<dbReference type="RefSeq" id="WP_135869044.1">
    <property type="nucleotide sequence ID" value="NZ_SRSC01000001.1"/>
</dbReference>
<dbReference type="Proteomes" id="UP000306416">
    <property type="component" value="Unassembled WGS sequence"/>
</dbReference>
<proteinExistence type="predicted"/>
<reference evidence="1 2" key="1">
    <citation type="submission" date="2019-04" db="EMBL/GenBank/DDBJ databases">
        <title>Geobacter oryzae sp. nov., ferric-reducing bacteria isolated from paddy soil.</title>
        <authorList>
            <person name="Xu Z."/>
            <person name="Masuda Y."/>
            <person name="Itoh H."/>
            <person name="Senoo K."/>
        </authorList>
    </citation>
    <scope>NUCLEOTIDE SEQUENCE [LARGE SCALE GENOMIC DNA]</scope>
    <source>
        <strain evidence="1 2">Red111</strain>
    </source>
</reference>
<organism evidence="1 2">
    <name type="scientific">Geomonas terrae</name>
    <dbReference type="NCBI Taxonomy" id="2562681"/>
    <lineage>
        <taxon>Bacteria</taxon>
        <taxon>Pseudomonadati</taxon>
        <taxon>Thermodesulfobacteriota</taxon>
        <taxon>Desulfuromonadia</taxon>
        <taxon>Geobacterales</taxon>
        <taxon>Geobacteraceae</taxon>
        <taxon>Geomonas</taxon>
    </lineage>
</organism>
<dbReference type="Pfam" id="PF10052">
    <property type="entry name" value="DUF2288"/>
    <property type="match status" value="1"/>
</dbReference>
<dbReference type="EMBL" id="SRSC01000001">
    <property type="protein sequence ID" value="TGU74719.1"/>
    <property type="molecule type" value="Genomic_DNA"/>
</dbReference>
<evidence type="ECO:0000313" key="1">
    <source>
        <dbReference type="EMBL" id="TGU74719.1"/>
    </source>
</evidence>
<accession>A0A4S1CLU2</accession>
<gene>
    <name evidence="1" type="ORF">E4633_04450</name>
</gene>